<evidence type="ECO:0000256" key="1">
    <source>
        <dbReference type="ARBA" id="ARBA00004127"/>
    </source>
</evidence>
<comment type="subcellular location">
    <subcellularLocation>
        <location evidence="1">Endomembrane system</location>
        <topology evidence="1">Multi-pass membrane protein</topology>
    </subcellularLocation>
    <subcellularLocation>
        <location evidence="7">Lysosome membrane</location>
        <topology evidence="7">Multi-pass membrane protein</topology>
    </subcellularLocation>
</comment>
<evidence type="ECO:0000256" key="2">
    <source>
        <dbReference type="ARBA" id="ARBA00007467"/>
    </source>
</evidence>
<dbReference type="InterPro" id="IPR003492">
    <property type="entry name" value="Battenin_disease_Cln3"/>
</dbReference>
<dbReference type="AlphaFoldDB" id="A0AAJ7UB28"/>
<keyword evidence="4 7" id="KW-0812">Transmembrane</keyword>
<feature type="transmembrane region" description="Helical" evidence="7">
    <location>
        <begin position="148"/>
        <end position="168"/>
    </location>
</feature>
<keyword evidence="9" id="KW-1185">Reference proteome</keyword>
<feature type="compositionally biased region" description="Basic and acidic residues" evidence="8">
    <location>
        <begin position="1"/>
        <end position="10"/>
    </location>
</feature>
<reference evidence="10" key="1">
    <citation type="submission" date="2025-08" db="UniProtKB">
        <authorList>
            <consortium name="RefSeq"/>
        </authorList>
    </citation>
    <scope>IDENTIFICATION</scope>
    <source>
        <tissue evidence="10">Sperm</tissue>
    </source>
</reference>
<dbReference type="Pfam" id="PF02487">
    <property type="entry name" value="CLN3"/>
    <property type="match status" value="1"/>
</dbReference>
<dbReference type="GO" id="GO:0005765">
    <property type="term" value="C:lysosomal membrane"/>
    <property type="evidence" value="ECO:0007669"/>
    <property type="project" value="UniProtKB-SubCell"/>
</dbReference>
<dbReference type="PANTHER" id="PTHR10981">
    <property type="entry name" value="BATTENIN"/>
    <property type="match status" value="1"/>
</dbReference>
<name>A0AAJ7UB28_PETMA</name>
<organism evidence="9 10">
    <name type="scientific">Petromyzon marinus</name>
    <name type="common">Sea lamprey</name>
    <dbReference type="NCBI Taxonomy" id="7757"/>
    <lineage>
        <taxon>Eukaryota</taxon>
        <taxon>Metazoa</taxon>
        <taxon>Chordata</taxon>
        <taxon>Craniata</taxon>
        <taxon>Vertebrata</taxon>
        <taxon>Cyclostomata</taxon>
        <taxon>Hyperoartia</taxon>
        <taxon>Petromyzontiformes</taxon>
        <taxon>Petromyzontidae</taxon>
        <taxon>Petromyzon</taxon>
    </lineage>
</organism>
<feature type="transmembrane region" description="Helical" evidence="7">
    <location>
        <begin position="207"/>
        <end position="227"/>
    </location>
</feature>
<dbReference type="Gene3D" id="1.20.1250.20">
    <property type="entry name" value="MFS general substrate transporter like domains"/>
    <property type="match status" value="1"/>
</dbReference>
<dbReference type="GO" id="GO:0051453">
    <property type="term" value="P:regulation of intracellular pH"/>
    <property type="evidence" value="ECO:0007669"/>
    <property type="project" value="TreeGrafter"/>
</dbReference>
<dbReference type="GeneID" id="116954813"/>
<dbReference type="Proteomes" id="UP001318040">
    <property type="component" value="Chromosome 3"/>
</dbReference>
<keyword evidence="6 7" id="KW-0472">Membrane</keyword>
<keyword evidence="3" id="KW-0813">Transport</keyword>
<feature type="region of interest" description="Disordered" evidence="8">
    <location>
        <begin position="1"/>
        <end position="36"/>
    </location>
</feature>
<evidence type="ECO:0000256" key="4">
    <source>
        <dbReference type="ARBA" id="ARBA00022692"/>
    </source>
</evidence>
<accession>A0AAJ7UB28</accession>
<dbReference type="InterPro" id="IPR018460">
    <property type="entry name" value="Battenin_disease_Cln3_subgr"/>
</dbReference>
<dbReference type="InterPro" id="IPR036259">
    <property type="entry name" value="MFS_trans_sf"/>
</dbReference>
<keyword evidence="5 7" id="KW-1133">Transmembrane helix</keyword>
<evidence type="ECO:0000256" key="3">
    <source>
        <dbReference type="ARBA" id="ARBA00022448"/>
    </source>
</evidence>
<gene>
    <name evidence="10" type="primary">CLN3</name>
</gene>
<dbReference type="PANTHER" id="PTHR10981:SF0">
    <property type="entry name" value="BATTENIN"/>
    <property type="match status" value="1"/>
</dbReference>
<evidence type="ECO:0000256" key="5">
    <source>
        <dbReference type="ARBA" id="ARBA00022989"/>
    </source>
</evidence>
<feature type="transmembrane region" description="Helical" evidence="7">
    <location>
        <begin position="174"/>
        <end position="195"/>
    </location>
</feature>
<dbReference type="SUPFAM" id="SSF103473">
    <property type="entry name" value="MFS general substrate transporter"/>
    <property type="match status" value="1"/>
</dbReference>
<evidence type="ECO:0000256" key="6">
    <source>
        <dbReference type="ARBA" id="ARBA00023136"/>
    </source>
</evidence>
<dbReference type="RefSeq" id="XP_032831543.1">
    <property type="nucleotide sequence ID" value="XM_032975652.1"/>
</dbReference>
<feature type="transmembrane region" description="Helical" evidence="7">
    <location>
        <begin position="412"/>
        <end position="435"/>
    </location>
</feature>
<evidence type="ECO:0000313" key="9">
    <source>
        <dbReference type="Proteomes" id="UP001318040"/>
    </source>
</evidence>
<dbReference type="GO" id="GO:0007040">
    <property type="term" value="P:lysosome organization"/>
    <property type="evidence" value="ECO:0007669"/>
    <property type="project" value="TreeGrafter"/>
</dbReference>
<dbReference type="PIRSF" id="PIRSF015974">
    <property type="entry name" value="CLN3_BTN1"/>
    <property type="match status" value="1"/>
</dbReference>
<dbReference type="GO" id="GO:0012505">
    <property type="term" value="C:endomembrane system"/>
    <property type="evidence" value="ECO:0007669"/>
    <property type="project" value="UniProtKB-SubCell"/>
</dbReference>
<evidence type="ECO:0000256" key="8">
    <source>
        <dbReference type="SAM" id="MobiDB-lite"/>
    </source>
</evidence>
<dbReference type="KEGG" id="pmrn:116954813"/>
<evidence type="ECO:0000313" key="10">
    <source>
        <dbReference type="RefSeq" id="XP_032831543.1"/>
    </source>
</evidence>
<proteinExistence type="inferred from homology"/>
<dbReference type="PRINTS" id="PR01315">
    <property type="entry name" value="BATTENIN"/>
</dbReference>
<feature type="transmembrane region" description="Helical" evidence="7">
    <location>
        <begin position="387"/>
        <end position="406"/>
    </location>
</feature>
<comment type="similarity">
    <text evidence="2 7">Belongs to the battenin family.</text>
</comment>
<protein>
    <recommendedName>
        <fullName evidence="7">Battenin</fullName>
    </recommendedName>
</protein>
<feature type="transmembrane region" description="Helical" evidence="7">
    <location>
        <begin position="239"/>
        <end position="259"/>
    </location>
</feature>
<feature type="transmembrane region" description="Helical" evidence="7">
    <location>
        <begin position="53"/>
        <end position="73"/>
    </location>
</feature>
<keyword evidence="7" id="KW-0458">Lysosome</keyword>
<evidence type="ECO:0000256" key="7">
    <source>
        <dbReference type="RuleBase" id="RU361113"/>
    </source>
</evidence>
<sequence>METLEPHGLDAEGTETLPAASDAANGTDRTETLPGVSDAEIAAERKRDWRNFAGFWILGLTNNFAYVVMLSAAHDILKQQEAGNNTHTNSSSSSFMHDTSPATHTESWELISSNRFDCNPNSTAVILLADILPTLLIKSTAPLFIHRIAYRFRVVICVLTAAASFLIVALSSGVIMSIIGVTFASISSGLGELTFLSLTAHFKSSVLRFWSSGTGAAGLAGSLSYLGFTQAGLSPSATLFIMLFVPPLMAASYWLLLVFPPGWSQRECGNSCSLRPPAAEESQRPLLGADSDDLTPDPNNEHYGLENDILSFKDKWLIVKSLLRFTIPLAVVYFAEYFINQGLFELLYFPNYYLSHGDQYRWYQATYQFGVFMSRSSAQWVRISRTWILALLQVINLIVFFFLVFFTVLPTFWLALPIILWEGLLGGAAYVNTFLNISAERDKRRREFSLGVASVADTLGIALSGATAIPLHDYLCAL</sequence>
<dbReference type="CTD" id="1201"/>